<keyword evidence="1" id="KW-0488">Methylation</keyword>
<protein>
    <recommendedName>
        <fullName evidence="6">HMA domain-containing protein</fullName>
    </recommendedName>
</protein>
<dbReference type="PANTHER" id="PTHR45811">
    <property type="entry name" value="COPPER TRANSPORT PROTEIN FAMILY-RELATED"/>
    <property type="match status" value="1"/>
</dbReference>
<comment type="caution">
    <text evidence="7">The sequence shown here is derived from an EMBL/GenBank/DDBJ whole genome shotgun (WGS) entry which is preliminary data.</text>
</comment>
<accession>A0A9Q0GYJ7</accession>
<dbReference type="InterPro" id="IPR051863">
    <property type="entry name" value="HIPP"/>
</dbReference>
<keyword evidence="8" id="KW-1185">Reference proteome</keyword>
<dbReference type="GO" id="GO:0046872">
    <property type="term" value="F:metal ion binding"/>
    <property type="evidence" value="ECO:0007669"/>
    <property type="project" value="UniProtKB-KW"/>
</dbReference>
<evidence type="ECO:0000259" key="6">
    <source>
        <dbReference type="PROSITE" id="PS50846"/>
    </source>
</evidence>
<dbReference type="EMBL" id="JAMYWD010000011">
    <property type="protein sequence ID" value="KAJ4954998.1"/>
    <property type="molecule type" value="Genomic_DNA"/>
</dbReference>
<evidence type="ECO:0000256" key="5">
    <source>
        <dbReference type="ARBA" id="ARBA00024045"/>
    </source>
</evidence>
<evidence type="ECO:0000256" key="3">
    <source>
        <dbReference type="ARBA" id="ARBA00023288"/>
    </source>
</evidence>
<evidence type="ECO:0000256" key="2">
    <source>
        <dbReference type="ARBA" id="ARBA00022723"/>
    </source>
</evidence>
<sequence>MKKVVLNLDIQNDKGKRKAMHTLSSLAGGIDLMAMDTRDKKLTLIGKVDPVDVVNKLRKYFDTEIEYVVLWKETDRKIEEPKKGELIKEATNKKVVVKLDLSDDKDKQKAMSVLSSFAGGIDSTVINMKEQKLTVSGKVDPVNVVNKLRKNFNAEIHTVLPSEVSGSKKQ</sequence>
<evidence type="ECO:0000313" key="8">
    <source>
        <dbReference type="Proteomes" id="UP001141806"/>
    </source>
</evidence>
<organism evidence="7 8">
    <name type="scientific">Protea cynaroides</name>
    <dbReference type="NCBI Taxonomy" id="273540"/>
    <lineage>
        <taxon>Eukaryota</taxon>
        <taxon>Viridiplantae</taxon>
        <taxon>Streptophyta</taxon>
        <taxon>Embryophyta</taxon>
        <taxon>Tracheophyta</taxon>
        <taxon>Spermatophyta</taxon>
        <taxon>Magnoliopsida</taxon>
        <taxon>Proteales</taxon>
        <taxon>Proteaceae</taxon>
        <taxon>Protea</taxon>
    </lineage>
</organism>
<dbReference type="InterPro" id="IPR006121">
    <property type="entry name" value="HMA_dom"/>
</dbReference>
<keyword evidence="3" id="KW-0449">Lipoprotein</keyword>
<name>A0A9Q0GYJ7_9MAGN</name>
<dbReference type="Proteomes" id="UP001141806">
    <property type="component" value="Unassembled WGS sequence"/>
</dbReference>
<gene>
    <name evidence="7" type="ORF">NE237_011781</name>
</gene>
<keyword evidence="4" id="KW-0636">Prenylation</keyword>
<proteinExistence type="inferred from homology"/>
<comment type="similarity">
    <text evidence="5">Belongs to the HIPP family.</text>
</comment>
<dbReference type="AlphaFoldDB" id="A0A9Q0GYJ7"/>
<dbReference type="Gene3D" id="3.30.70.100">
    <property type="match status" value="2"/>
</dbReference>
<evidence type="ECO:0000256" key="4">
    <source>
        <dbReference type="ARBA" id="ARBA00023289"/>
    </source>
</evidence>
<keyword evidence="2" id="KW-0479">Metal-binding</keyword>
<evidence type="ECO:0000313" key="7">
    <source>
        <dbReference type="EMBL" id="KAJ4954998.1"/>
    </source>
</evidence>
<dbReference type="PANTHER" id="PTHR45811:SF49">
    <property type="entry name" value="OS04G0667600 PROTEIN"/>
    <property type="match status" value="1"/>
</dbReference>
<dbReference type="PROSITE" id="PS50846">
    <property type="entry name" value="HMA_2"/>
    <property type="match status" value="1"/>
</dbReference>
<reference evidence="7" key="1">
    <citation type="journal article" date="2023" name="Plant J.">
        <title>The genome of the king protea, Protea cynaroides.</title>
        <authorList>
            <person name="Chang J."/>
            <person name="Duong T.A."/>
            <person name="Schoeman C."/>
            <person name="Ma X."/>
            <person name="Roodt D."/>
            <person name="Barker N."/>
            <person name="Li Z."/>
            <person name="Van de Peer Y."/>
            <person name="Mizrachi E."/>
        </authorList>
    </citation>
    <scope>NUCLEOTIDE SEQUENCE</scope>
    <source>
        <tissue evidence="7">Young leaves</tissue>
    </source>
</reference>
<evidence type="ECO:0000256" key="1">
    <source>
        <dbReference type="ARBA" id="ARBA00022481"/>
    </source>
</evidence>
<feature type="domain" description="HMA" evidence="6">
    <location>
        <begin position="92"/>
        <end position="160"/>
    </location>
</feature>
<dbReference type="OrthoDB" id="1923658at2759"/>